<keyword evidence="8" id="KW-1185">Reference proteome</keyword>
<dbReference type="PANTHER" id="PTHR10177">
    <property type="entry name" value="CYCLINS"/>
    <property type="match status" value="1"/>
</dbReference>
<dbReference type="SMART" id="SM00385">
    <property type="entry name" value="CYCLIN"/>
    <property type="match status" value="1"/>
</dbReference>
<dbReference type="SUPFAM" id="SSF47954">
    <property type="entry name" value="Cyclin-like"/>
    <property type="match status" value="2"/>
</dbReference>
<evidence type="ECO:0000313" key="7">
    <source>
        <dbReference type="EMBL" id="VFQ69836.1"/>
    </source>
</evidence>
<protein>
    <recommendedName>
        <fullName evidence="6">Cyclin-like domain-containing protein</fullName>
    </recommendedName>
</protein>
<evidence type="ECO:0000313" key="8">
    <source>
        <dbReference type="Proteomes" id="UP000595140"/>
    </source>
</evidence>
<sequence>MNSKVSGLMNSKVPGLMNSKVPGLMISKVPGPMSPKSARSDELQGARSDEFQSARSNEPQSAKSDELQSDTCDDPQSAKSEEPQSASFNSAPNLHFKTSSSSQTSTAELYISLKRICFASAAMKRKQFREAVAELDPPPPSQLQLNFAVKRNLRSKLPRRCRSKFSPILRSAMLVVSTDASFASGISSVRCSEVKSRSGETEKKDVQLELSESSCVESNSGACRGYGELKLKFKLKKPENANGIEDSEAAVRSEVSSIDRFSLPVKARRSESQNESVTGMAKEIDESEISSQTKFSGEVSNITAEKVKRSEDAFDFIENDVVSLSSALESAAESKFAESRAFGDEVSKPESGARGIQKPLATDFDLECSEQLFHGDEVLDDYSSAYSELQTDILLEDSQLELSDYSPSIWCDSGSQFSEQYSSEDCPSHTFQLFRQFSQEFHWSTNALEDSAYLGDDTICGEITLGLGEEDEESYRMLRSRERRQVYLRDYTKEYCSDTCYGELVIQQRLKMVHWIVQQAAKNELQKETMFLGVNLFDRFLTKGYFRDEKKLQIAGIACLTLATRIEENQPLNCIRNEKFEVGIKVYSRAEVVAMEWVVQEVLSFQCFLPTIYNFLWFYLKAARASETVENTVKYLALVTLLGCEQLSYWPSTVAAVLVILTLSSMGQHVSCDLITQSHSRTDDRDLPKCMKSLKCLLGYKKIQRG</sequence>
<dbReference type="PROSITE" id="PS00292">
    <property type="entry name" value="CYCLINS"/>
    <property type="match status" value="1"/>
</dbReference>
<dbReference type="InterPro" id="IPR013763">
    <property type="entry name" value="Cyclin-like_dom"/>
</dbReference>
<reference evidence="7 8" key="1">
    <citation type="submission" date="2018-04" db="EMBL/GenBank/DDBJ databases">
        <authorList>
            <person name="Vogel A."/>
        </authorList>
    </citation>
    <scope>NUCLEOTIDE SEQUENCE [LARGE SCALE GENOMIC DNA]</scope>
</reference>
<dbReference type="EMBL" id="OOIL02000846">
    <property type="protein sequence ID" value="VFQ69836.1"/>
    <property type="molecule type" value="Genomic_DNA"/>
</dbReference>
<keyword evidence="2 4" id="KW-0195">Cyclin</keyword>
<evidence type="ECO:0000256" key="1">
    <source>
        <dbReference type="ARBA" id="ARBA00022618"/>
    </source>
</evidence>
<dbReference type="InterPro" id="IPR004367">
    <property type="entry name" value="Cyclin_C-dom"/>
</dbReference>
<dbReference type="OrthoDB" id="5590282at2759"/>
<dbReference type="Pfam" id="PF02984">
    <property type="entry name" value="Cyclin_C"/>
    <property type="match status" value="1"/>
</dbReference>
<evidence type="ECO:0000259" key="6">
    <source>
        <dbReference type="SMART" id="SM00385"/>
    </source>
</evidence>
<gene>
    <name evidence="7" type="ORF">CCAM_LOCUS11612</name>
</gene>
<proteinExistence type="inferred from homology"/>
<dbReference type="Gene3D" id="1.10.472.10">
    <property type="entry name" value="Cyclin-like"/>
    <property type="match status" value="2"/>
</dbReference>
<dbReference type="Proteomes" id="UP000595140">
    <property type="component" value="Unassembled WGS sequence"/>
</dbReference>
<dbReference type="InterPro" id="IPR039361">
    <property type="entry name" value="Cyclin"/>
</dbReference>
<dbReference type="InterPro" id="IPR048258">
    <property type="entry name" value="Cyclins_cyclin-box"/>
</dbReference>
<comment type="similarity">
    <text evidence="4">Belongs to the cyclin family.</text>
</comment>
<feature type="compositionally biased region" description="Polar residues" evidence="5">
    <location>
        <begin position="53"/>
        <end position="62"/>
    </location>
</feature>
<dbReference type="InterPro" id="IPR036915">
    <property type="entry name" value="Cyclin-like_sf"/>
</dbReference>
<keyword evidence="1" id="KW-0132">Cell division</keyword>
<evidence type="ECO:0000256" key="4">
    <source>
        <dbReference type="RuleBase" id="RU000383"/>
    </source>
</evidence>
<evidence type="ECO:0000256" key="3">
    <source>
        <dbReference type="ARBA" id="ARBA00023306"/>
    </source>
</evidence>
<dbReference type="GO" id="GO:0051301">
    <property type="term" value="P:cell division"/>
    <property type="evidence" value="ECO:0007669"/>
    <property type="project" value="UniProtKB-KW"/>
</dbReference>
<dbReference type="InterPro" id="IPR006671">
    <property type="entry name" value="Cyclin_N"/>
</dbReference>
<organism evidence="7 8">
    <name type="scientific">Cuscuta campestris</name>
    <dbReference type="NCBI Taxonomy" id="132261"/>
    <lineage>
        <taxon>Eukaryota</taxon>
        <taxon>Viridiplantae</taxon>
        <taxon>Streptophyta</taxon>
        <taxon>Embryophyta</taxon>
        <taxon>Tracheophyta</taxon>
        <taxon>Spermatophyta</taxon>
        <taxon>Magnoliopsida</taxon>
        <taxon>eudicotyledons</taxon>
        <taxon>Gunneridae</taxon>
        <taxon>Pentapetalae</taxon>
        <taxon>asterids</taxon>
        <taxon>lamiids</taxon>
        <taxon>Solanales</taxon>
        <taxon>Convolvulaceae</taxon>
        <taxon>Cuscuteae</taxon>
        <taxon>Cuscuta</taxon>
        <taxon>Cuscuta subgen. Grammica</taxon>
        <taxon>Cuscuta sect. Cleistogrammica</taxon>
    </lineage>
</organism>
<keyword evidence="3" id="KW-0131">Cell cycle</keyword>
<name>A0A484L0Q9_9ASTE</name>
<feature type="region of interest" description="Disordered" evidence="5">
    <location>
        <begin position="1"/>
        <end position="99"/>
    </location>
</feature>
<feature type="domain" description="Cyclin-like" evidence="6">
    <location>
        <begin position="514"/>
        <end position="601"/>
    </location>
</feature>
<accession>A0A484L0Q9</accession>
<evidence type="ECO:0000256" key="2">
    <source>
        <dbReference type="ARBA" id="ARBA00023127"/>
    </source>
</evidence>
<dbReference type="Pfam" id="PF00134">
    <property type="entry name" value="Cyclin_N"/>
    <property type="match status" value="1"/>
</dbReference>
<feature type="compositionally biased region" description="Polar residues" evidence="5">
    <location>
        <begin position="83"/>
        <end position="99"/>
    </location>
</feature>
<feature type="compositionally biased region" description="Basic and acidic residues" evidence="5">
    <location>
        <begin position="38"/>
        <end position="52"/>
    </location>
</feature>
<evidence type="ECO:0000256" key="5">
    <source>
        <dbReference type="SAM" id="MobiDB-lite"/>
    </source>
</evidence>
<dbReference type="AlphaFoldDB" id="A0A484L0Q9"/>